<feature type="non-terminal residue" evidence="1">
    <location>
        <position position="1"/>
    </location>
</feature>
<evidence type="ECO:0000313" key="1">
    <source>
        <dbReference type="EMBL" id="KAB4442075.1"/>
    </source>
</evidence>
<dbReference type="Proteomes" id="UP000460317">
    <property type="component" value="Unassembled WGS sequence"/>
</dbReference>
<accession>A0A7J5J9Q4</accession>
<evidence type="ECO:0000313" key="2">
    <source>
        <dbReference type="Proteomes" id="UP000460317"/>
    </source>
</evidence>
<dbReference type="AlphaFoldDB" id="A0A7J5J9Q4"/>
<dbReference type="EMBL" id="WCSB01000362">
    <property type="protein sequence ID" value="KAB4442075.1"/>
    <property type="molecule type" value="Genomic_DNA"/>
</dbReference>
<dbReference type="InterPro" id="IPR011990">
    <property type="entry name" value="TPR-like_helical_dom_sf"/>
</dbReference>
<protein>
    <submittedName>
        <fullName evidence="1">RagB/SusD family nutrient uptake outer membrane protein</fullName>
    </submittedName>
</protein>
<dbReference type="SUPFAM" id="SSF48452">
    <property type="entry name" value="TPR-like"/>
    <property type="match status" value="1"/>
</dbReference>
<sequence>TYASSYGLTSYLKENDIYASLYAVVSKANAVITSMENAENFESIINGGQSEMGQMYGEAVAMRATAYRELCKNFGDVPYVGVYGVVPKGLVSRDSIYDVCIEDLQKVEPLMYTIGSIPGIAAANKNYFSKTYVQALIGRMCLDAAGYQTRRGDIKRVNGKGESMTFETKGKENNGATYGRRSDWQDLYSIAKKYYEALLADPGNALFHLTDPRGASDKSGRTFNNPYQYFFEQMHMDDAIYADESIYEYPMQQGGGNDGRPYSFGRPSSGGSKAAYPCKSYGQGRINPAYFYGVFDPNDMRRDVSITMTGSNGKGVEKLIPFVPNSKAEGGGLTLNKWDENRQANPWV</sequence>
<reference evidence="1 2" key="1">
    <citation type="journal article" date="2019" name="Nat. Med.">
        <title>A library of human gut bacterial isolates paired with longitudinal multiomics data enables mechanistic microbiome research.</title>
        <authorList>
            <person name="Poyet M."/>
            <person name="Groussin M."/>
            <person name="Gibbons S.M."/>
            <person name="Avila-Pacheco J."/>
            <person name="Jiang X."/>
            <person name="Kearney S.M."/>
            <person name="Perrotta A.R."/>
            <person name="Berdy B."/>
            <person name="Zhao S."/>
            <person name="Lieberman T.D."/>
            <person name="Swanson P.K."/>
            <person name="Smith M."/>
            <person name="Roesemann S."/>
            <person name="Alexander J.E."/>
            <person name="Rich S.A."/>
            <person name="Livny J."/>
            <person name="Vlamakis H."/>
            <person name="Clish C."/>
            <person name="Bullock K."/>
            <person name="Deik A."/>
            <person name="Scott J."/>
            <person name="Pierce K.A."/>
            <person name="Xavier R.J."/>
            <person name="Alm E.J."/>
        </authorList>
    </citation>
    <scope>NUCLEOTIDE SEQUENCE [LARGE SCALE GENOMIC DNA]</scope>
    <source>
        <strain evidence="1 2">BIOML-A165</strain>
    </source>
</reference>
<dbReference type="Gene3D" id="1.25.40.390">
    <property type="match status" value="1"/>
</dbReference>
<feature type="non-terminal residue" evidence="1">
    <location>
        <position position="348"/>
    </location>
</feature>
<proteinExistence type="predicted"/>
<comment type="caution">
    <text evidence="1">The sequence shown here is derived from an EMBL/GenBank/DDBJ whole genome shotgun (WGS) entry which is preliminary data.</text>
</comment>
<gene>
    <name evidence="1" type="ORF">GAN93_27885</name>
</gene>
<name>A0A7J5J9Q4_BACT4</name>
<organism evidence="1 2">
    <name type="scientific">Bacteroides thetaiotaomicron</name>
    <dbReference type="NCBI Taxonomy" id="818"/>
    <lineage>
        <taxon>Bacteria</taxon>
        <taxon>Pseudomonadati</taxon>
        <taxon>Bacteroidota</taxon>
        <taxon>Bacteroidia</taxon>
        <taxon>Bacteroidales</taxon>
        <taxon>Bacteroidaceae</taxon>
        <taxon>Bacteroides</taxon>
    </lineage>
</organism>